<proteinExistence type="predicted"/>
<evidence type="ECO:0000256" key="1">
    <source>
        <dbReference type="SAM" id="Phobius"/>
    </source>
</evidence>
<gene>
    <name evidence="2" type="ORF">A2893_04960</name>
</gene>
<accession>A0A1F8BLN6</accession>
<name>A0A1F8BLN6_9BACT</name>
<reference evidence="2 3" key="1">
    <citation type="journal article" date="2016" name="Nat. Commun.">
        <title>Thousands of microbial genomes shed light on interconnected biogeochemical processes in an aquifer system.</title>
        <authorList>
            <person name="Anantharaman K."/>
            <person name="Brown C.T."/>
            <person name="Hug L.A."/>
            <person name="Sharon I."/>
            <person name="Castelle C.J."/>
            <person name="Probst A.J."/>
            <person name="Thomas B.C."/>
            <person name="Singh A."/>
            <person name="Wilkins M.J."/>
            <person name="Karaoz U."/>
            <person name="Brodie E.L."/>
            <person name="Williams K.H."/>
            <person name="Hubbard S.S."/>
            <person name="Banfield J.F."/>
        </authorList>
    </citation>
    <scope>NUCLEOTIDE SEQUENCE [LARGE SCALE GENOMIC DNA]</scope>
</reference>
<sequence>MRLRLLVIVLFILLLIAVGIIILLIKQQNFYFSFEKAISPTPTLTIAPTQTPTPSQNPTKKGELNKNFSIPLTDSSGNLVSGIEYTLTEYEITDEIRVKGQTAKAISGRKFLVINIKVDNQLDRVIEINTKDYIRLSVNNSDNWLAPDIHNDPVEVQALSTKFTRLGFAINEKDMGFELQLGKLNGQKENLLLF</sequence>
<comment type="caution">
    <text evidence="2">The sequence shown here is derived from an EMBL/GenBank/DDBJ whole genome shotgun (WGS) entry which is preliminary data.</text>
</comment>
<dbReference type="EMBL" id="MGHH01000007">
    <property type="protein sequence ID" value="OGM64976.1"/>
    <property type="molecule type" value="Genomic_DNA"/>
</dbReference>
<dbReference type="AlphaFoldDB" id="A0A1F8BLN6"/>
<dbReference type="STRING" id="1802521.A2893_04960"/>
<evidence type="ECO:0000313" key="3">
    <source>
        <dbReference type="Proteomes" id="UP000176725"/>
    </source>
</evidence>
<evidence type="ECO:0008006" key="4">
    <source>
        <dbReference type="Google" id="ProtNLM"/>
    </source>
</evidence>
<feature type="transmembrane region" description="Helical" evidence="1">
    <location>
        <begin position="6"/>
        <end position="25"/>
    </location>
</feature>
<keyword evidence="1" id="KW-1133">Transmembrane helix</keyword>
<keyword evidence="1" id="KW-0472">Membrane</keyword>
<evidence type="ECO:0000313" key="2">
    <source>
        <dbReference type="EMBL" id="OGM64976.1"/>
    </source>
</evidence>
<keyword evidence="1" id="KW-0812">Transmembrane</keyword>
<protein>
    <recommendedName>
        <fullName evidence="4">DUF4352 domain-containing protein</fullName>
    </recommendedName>
</protein>
<dbReference type="Proteomes" id="UP000176725">
    <property type="component" value="Unassembled WGS sequence"/>
</dbReference>
<organism evidence="2 3">
    <name type="scientific">Candidatus Woesebacteria bacterium RIFCSPLOWO2_01_FULL_39_25</name>
    <dbReference type="NCBI Taxonomy" id="1802521"/>
    <lineage>
        <taxon>Bacteria</taxon>
        <taxon>Candidatus Woeseibacteriota</taxon>
    </lineage>
</organism>